<dbReference type="GO" id="GO:0003677">
    <property type="term" value="F:DNA binding"/>
    <property type="evidence" value="ECO:0007669"/>
    <property type="project" value="InterPro"/>
</dbReference>
<evidence type="ECO:0000259" key="1">
    <source>
        <dbReference type="Pfam" id="PF01609"/>
    </source>
</evidence>
<protein>
    <submittedName>
        <fullName evidence="2">Transposase DDE domain</fullName>
    </submittedName>
</protein>
<dbReference type="EMBL" id="CYZP01000012">
    <property type="protein sequence ID" value="CUO01955.1"/>
    <property type="molecule type" value="Genomic_DNA"/>
</dbReference>
<proteinExistence type="predicted"/>
<evidence type="ECO:0000313" key="2">
    <source>
        <dbReference type="EMBL" id="CUO01955.1"/>
    </source>
</evidence>
<dbReference type="GO" id="GO:0004803">
    <property type="term" value="F:transposase activity"/>
    <property type="evidence" value="ECO:0007669"/>
    <property type="project" value="InterPro"/>
</dbReference>
<dbReference type="AlphaFoldDB" id="A0A174BQJ2"/>
<sequence length="199" mass="23962">MADALYLNAPFINTIKENGLETVIRLKDEKRLIFQDAEGFFDQGEGKARSFQRGKKTVEVWDLSGFEIENCPYRLRVVKYHEMWLENGKEAERWMWLVTTLEQTAPEILWEMMNRRWDIEENGFHQLKTYYHAKHCYCHAAVEVIFNLMIIGFNMRELYLYRRIQKYARSRITRKSVSRMFRDDLLTEKVKQILYQKGG</sequence>
<evidence type="ECO:0000313" key="3">
    <source>
        <dbReference type="Proteomes" id="UP000095645"/>
    </source>
</evidence>
<organism evidence="2 3">
    <name type="scientific">Blautia obeum</name>
    <dbReference type="NCBI Taxonomy" id="40520"/>
    <lineage>
        <taxon>Bacteria</taxon>
        <taxon>Bacillati</taxon>
        <taxon>Bacillota</taxon>
        <taxon>Clostridia</taxon>
        <taxon>Lachnospirales</taxon>
        <taxon>Lachnospiraceae</taxon>
        <taxon>Blautia</taxon>
    </lineage>
</organism>
<dbReference type="Pfam" id="PF01609">
    <property type="entry name" value="DDE_Tnp_1"/>
    <property type="match status" value="1"/>
</dbReference>
<name>A0A174BQJ2_9FIRM</name>
<reference evidence="2 3" key="1">
    <citation type="submission" date="2015-09" db="EMBL/GenBank/DDBJ databases">
        <authorList>
            <consortium name="Pathogen Informatics"/>
        </authorList>
    </citation>
    <scope>NUCLEOTIDE SEQUENCE [LARGE SCALE GENOMIC DNA]</scope>
    <source>
        <strain evidence="2 3">2789STDY5834861</strain>
    </source>
</reference>
<feature type="domain" description="Transposase IS4-like" evidence="1">
    <location>
        <begin position="2"/>
        <end position="144"/>
    </location>
</feature>
<accession>A0A174BQJ2</accession>
<dbReference type="InterPro" id="IPR012337">
    <property type="entry name" value="RNaseH-like_sf"/>
</dbReference>
<gene>
    <name evidence="2" type="ORF">ERS852476_01677</name>
</gene>
<dbReference type="GO" id="GO:0006313">
    <property type="term" value="P:DNA transposition"/>
    <property type="evidence" value="ECO:0007669"/>
    <property type="project" value="InterPro"/>
</dbReference>
<dbReference type="SUPFAM" id="SSF53098">
    <property type="entry name" value="Ribonuclease H-like"/>
    <property type="match status" value="1"/>
</dbReference>
<dbReference type="InterPro" id="IPR002559">
    <property type="entry name" value="Transposase_11"/>
</dbReference>
<dbReference type="Proteomes" id="UP000095645">
    <property type="component" value="Unassembled WGS sequence"/>
</dbReference>